<comment type="caution">
    <text evidence="2">The sequence shown here is derived from an EMBL/GenBank/DDBJ whole genome shotgun (WGS) entry which is preliminary data.</text>
</comment>
<evidence type="ECO:0000313" key="3">
    <source>
        <dbReference type="Proteomes" id="UP000244989"/>
    </source>
</evidence>
<dbReference type="EMBL" id="QEEZ01000005">
    <property type="protein sequence ID" value="PWC02184.1"/>
    <property type="molecule type" value="Genomic_DNA"/>
</dbReference>
<dbReference type="Gene3D" id="3.40.1190.10">
    <property type="entry name" value="Mur-like, catalytic domain"/>
    <property type="match status" value="1"/>
</dbReference>
<organism evidence="2 3">
    <name type="scientific">Corynebacterium yudongzhengii</name>
    <dbReference type="NCBI Taxonomy" id="2080740"/>
    <lineage>
        <taxon>Bacteria</taxon>
        <taxon>Bacillati</taxon>
        <taxon>Actinomycetota</taxon>
        <taxon>Actinomycetes</taxon>
        <taxon>Mycobacteriales</taxon>
        <taxon>Corynebacteriaceae</taxon>
        <taxon>Corynebacterium</taxon>
    </lineage>
</organism>
<evidence type="ECO:0000259" key="1">
    <source>
        <dbReference type="Pfam" id="PF08245"/>
    </source>
</evidence>
<sequence>MIVPLSLAGLATLGSMGFFARKERRHTDLLAHLDYNVHVNGIRGKSTVTRMIGGALRGAGVPTISKTTGTYACVIDTEADEHPIRRTGPANIAEQYEFLRQWADAHVTGLVVECMAVKPKYQNICQHHILRSPVCVITNVRLDHQDEMGDSLEEIAASLCNTVPQDGVVITGERKPEIVEVMRAEAEKRNATLIVAERTEESEQLVERFNYHQFEENVAVGLAVIDYLNLNREAAIAGMIAAEPDPGTTTVTRLERKEGGNLFWAPMFAVNDWESTTKVYRSLSEKKLDNQCRRVNALNNRADRTDRATMFVNVVAQDLLGEFDRIVLYGDLQDAVHKALINKGVDDSLICTTMDVDDEDGTALLDCATAGFGQDSVAVFGMVNIHTTAVSAMRRHVTSLVDSQAQYQAVYK</sequence>
<dbReference type="PRINTS" id="PR01758">
    <property type="entry name" value="CAPSULEPROTB"/>
</dbReference>
<accession>A0A2U1T852</accession>
<dbReference type="KEGG" id="cyz:C3B44_10780"/>
<dbReference type="InterPro" id="IPR013221">
    <property type="entry name" value="Mur_ligase_cen"/>
</dbReference>
<dbReference type="OrthoDB" id="2884at2"/>
<dbReference type="GO" id="GO:0005524">
    <property type="term" value="F:ATP binding"/>
    <property type="evidence" value="ECO:0007669"/>
    <property type="project" value="InterPro"/>
</dbReference>
<dbReference type="PANTHER" id="PTHR43445">
    <property type="entry name" value="UDP-N-ACETYLMURAMATE--L-ALANINE LIGASE-RELATED"/>
    <property type="match status" value="1"/>
</dbReference>
<dbReference type="Proteomes" id="UP000244989">
    <property type="component" value="Unassembled WGS sequence"/>
</dbReference>
<dbReference type="GO" id="GO:0045227">
    <property type="term" value="P:capsule polysaccharide biosynthetic process"/>
    <property type="evidence" value="ECO:0007669"/>
    <property type="project" value="InterPro"/>
</dbReference>
<keyword evidence="3" id="KW-1185">Reference proteome</keyword>
<dbReference type="PANTHER" id="PTHR43445:SF1">
    <property type="entry name" value="PGA SYNTHASE CAPB"/>
    <property type="match status" value="1"/>
</dbReference>
<protein>
    <submittedName>
        <fullName evidence="2">Poly-gamma-glutamate synthase PgsB</fullName>
    </submittedName>
</protein>
<feature type="domain" description="Mur ligase central" evidence="1">
    <location>
        <begin position="41"/>
        <end position="221"/>
    </location>
</feature>
<proteinExistence type="predicted"/>
<reference evidence="3" key="1">
    <citation type="submission" date="2018-04" db="EMBL/GenBank/DDBJ databases">
        <authorList>
            <person name="Liu S."/>
            <person name="Wang Z."/>
            <person name="Li J."/>
        </authorList>
    </citation>
    <scope>NUCLEOTIDE SEQUENCE [LARGE SCALE GENOMIC DNA]</scope>
    <source>
        <strain evidence="3">2189</strain>
    </source>
</reference>
<dbReference type="InterPro" id="IPR036565">
    <property type="entry name" value="Mur-like_cat_sf"/>
</dbReference>
<gene>
    <name evidence="2" type="primary">pgsB</name>
    <name evidence="2" type="ORF">DF222_03615</name>
</gene>
<dbReference type="RefSeq" id="WP_108432364.1">
    <property type="nucleotide sequence ID" value="NZ_CP026947.1"/>
</dbReference>
<dbReference type="NCBIfam" id="TIGR04012">
    <property type="entry name" value="poly_gGlu_PgsB"/>
    <property type="match status" value="1"/>
</dbReference>
<evidence type="ECO:0000313" key="2">
    <source>
        <dbReference type="EMBL" id="PWC02184.1"/>
    </source>
</evidence>
<dbReference type="InterPro" id="IPR050061">
    <property type="entry name" value="MurCDEF_pg_biosynth"/>
</dbReference>
<dbReference type="AlphaFoldDB" id="A0A2U1T852"/>
<dbReference type="Pfam" id="PF08245">
    <property type="entry name" value="Mur_ligase_M"/>
    <property type="match status" value="1"/>
</dbReference>
<dbReference type="GO" id="GO:0016020">
    <property type="term" value="C:membrane"/>
    <property type="evidence" value="ECO:0007669"/>
    <property type="project" value="InterPro"/>
</dbReference>
<dbReference type="InterPro" id="IPR008337">
    <property type="entry name" value="Capsule_biosynth_CapB"/>
</dbReference>
<name>A0A2U1T852_9CORY</name>
<dbReference type="GO" id="GO:0016881">
    <property type="term" value="F:acid-amino acid ligase activity"/>
    <property type="evidence" value="ECO:0007669"/>
    <property type="project" value="InterPro"/>
</dbReference>
<dbReference type="SUPFAM" id="SSF53623">
    <property type="entry name" value="MurD-like peptide ligases, catalytic domain"/>
    <property type="match status" value="1"/>
</dbReference>